<keyword evidence="3" id="KW-1185">Reference proteome</keyword>
<gene>
    <name evidence="2" type="ORF">CYCCA115_LOCUS7497</name>
</gene>
<feature type="region of interest" description="Disordered" evidence="1">
    <location>
        <begin position="549"/>
        <end position="573"/>
    </location>
</feature>
<accession>A0AAD2FLJ9</accession>
<dbReference type="AlphaFoldDB" id="A0AAD2FLJ9"/>
<organism evidence="2 3">
    <name type="scientific">Cylindrotheca closterium</name>
    <dbReference type="NCBI Taxonomy" id="2856"/>
    <lineage>
        <taxon>Eukaryota</taxon>
        <taxon>Sar</taxon>
        <taxon>Stramenopiles</taxon>
        <taxon>Ochrophyta</taxon>
        <taxon>Bacillariophyta</taxon>
        <taxon>Bacillariophyceae</taxon>
        <taxon>Bacillariophycidae</taxon>
        <taxon>Bacillariales</taxon>
        <taxon>Bacillariaceae</taxon>
        <taxon>Cylindrotheca</taxon>
    </lineage>
</organism>
<comment type="caution">
    <text evidence="2">The sequence shown here is derived from an EMBL/GenBank/DDBJ whole genome shotgun (WGS) entry which is preliminary data.</text>
</comment>
<protein>
    <submittedName>
        <fullName evidence="2">Uncharacterized protein</fullName>
    </submittedName>
</protein>
<proteinExistence type="predicted"/>
<evidence type="ECO:0000256" key="1">
    <source>
        <dbReference type="SAM" id="MobiDB-lite"/>
    </source>
</evidence>
<dbReference type="Proteomes" id="UP001295423">
    <property type="component" value="Unassembled WGS sequence"/>
</dbReference>
<evidence type="ECO:0000313" key="2">
    <source>
        <dbReference type="EMBL" id="CAJ1941388.1"/>
    </source>
</evidence>
<evidence type="ECO:0000313" key="3">
    <source>
        <dbReference type="Proteomes" id="UP001295423"/>
    </source>
</evidence>
<name>A0AAD2FLJ9_9STRA</name>
<reference evidence="2" key="1">
    <citation type="submission" date="2023-08" db="EMBL/GenBank/DDBJ databases">
        <authorList>
            <person name="Audoor S."/>
            <person name="Bilcke G."/>
        </authorList>
    </citation>
    <scope>NUCLEOTIDE SEQUENCE</scope>
</reference>
<dbReference type="EMBL" id="CAKOGP040001001">
    <property type="protein sequence ID" value="CAJ1941388.1"/>
    <property type="molecule type" value="Genomic_DNA"/>
</dbReference>
<sequence length="757" mass="85755">MTKYFQQKCFRYFEVGVRKNTSAEMNDPAMYFYDKYKYDLIYAGLNVDYVLKFLMDQERTAAGNLRTKADMQKFRDAIKWGAQIRGKALSQECWDKFDLYLFSYKRQVAAGKGNGDVQTKEADPITKELYMLICKWASEDGNTMVDFWTKTQWNCMSRCGNIDYLGFSNFRIVLDAHAVTHDTTKKDKDGDRCFAKHIYANHEYHYLCQWTAMGHFNAYGLRKGAASYASSGTTCAPSLSSITHRGDWSMGSVFDIYWRFLPVGNHYLGQILSGKDPMKPSFKTLPPHWKMANPMGHPLIREVMSANFGPILKTHSEADYDRTGLLLRCLWHAKSFQEYIAHNPSNELVKVPFYNMRGSEIDALQQLITVEPTPDVMTTVTGVPPHIETTCQMKAIHDNLIQLLAQTRISEDNQKQRDEQLKADLVAAVHHGIEQNAISNGNITAKGINDIIQKHQDATNKQLTEHLQAMLRSLPPQFQGGQPAQIPPPGNQVQQGGGLLLQKPDQGKYFYTERFWSVPEGFEFPPKPNLPQALRCWLKGIRKVSPSEIVKNGNPSDKTYLESRQKAKPAARQYKNRVRPLAKNPKYLRRGKQKTTANATNPARLQQATIHAGAGILLEPIDHSPRVLNSTRYSIEANAEQDRMMEEYGVGRGPTGPPAVAIGHHDQTSPTYLQELIDRFGIRHPYPPISVPGPLGPCACAGCSKELELGRHRCARCNIVIHNNCAMDRNWYMQKNGEEMCFCSDQCKKNLPGGRYL</sequence>